<feature type="transmembrane region" description="Helical" evidence="8">
    <location>
        <begin position="382"/>
        <end position="408"/>
    </location>
</feature>
<feature type="transmembrane region" description="Helical" evidence="8">
    <location>
        <begin position="32"/>
        <end position="51"/>
    </location>
</feature>
<gene>
    <name evidence="9" type="primary">NRT2_2</name>
    <name evidence="9" type="ORF">HK097_011634</name>
</gene>
<feature type="transmembrane region" description="Helical" evidence="8">
    <location>
        <begin position="96"/>
        <end position="114"/>
    </location>
</feature>
<dbReference type="GO" id="GO:0015113">
    <property type="term" value="F:nitrite transmembrane transporter activity"/>
    <property type="evidence" value="ECO:0007669"/>
    <property type="project" value="InterPro"/>
</dbReference>
<dbReference type="InterPro" id="IPR036259">
    <property type="entry name" value="MFS_trans_sf"/>
</dbReference>
<dbReference type="SUPFAM" id="SSF103473">
    <property type="entry name" value="MFS general substrate transporter"/>
    <property type="match status" value="1"/>
</dbReference>
<dbReference type="GO" id="GO:0015112">
    <property type="term" value="F:nitrate transmembrane transporter activity"/>
    <property type="evidence" value="ECO:0007669"/>
    <property type="project" value="UniProtKB-UniRule"/>
</dbReference>
<protein>
    <recommendedName>
        <fullName evidence="8">Nitrate/nitrite transporter</fullName>
    </recommendedName>
</protein>
<evidence type="ECO:0000256" key="3">
    <source>
        <dbReference type="ARBA" id="ARBA00022448"/>
    </source>
</evidence>
<evidence type="ECO:0000256" key="4">
    <source>
        <dbReference type="ARBA" id="ARBA00022692"/>
    </source>
</evidence>
<keyword evidence="7 8" id="KW-0472">Membrane</keyword>
<keyword evidence="10" id="KW-1185">Reference proteome</keyword>
<dbReference type="InterPro" id="IPR044772">
    <property type="entry name" value="NO3_transporter"/>
</dbReference>
<sequence length="474" mass="49582">MPSKPLPTDATGKATAIRIHSLAAPHMRNFHLSWLGFFIAFTSWFALSPLLKSTIGPALGLTESDIASSDIANVGSTVIFRLVVGFVTDRVGPRKAMAAILVAGSIPLALTGLVKNAGGLIAIRAAIGLLGATFVPCQYWTTAFFSRNIVGTSNAIVGGWGNMGGGATYLLMPHVYNAILKTGLGANAWKVTLIVPTALCLLTAFICFTFGTDQPEQTLPIAATSDTDSDAEEIVVADPTSPKSEETNKKSIEAHTLSVTATTIPATPESKTRAILRSLATPTILILMLQYACSFGVELAVDSQIGHYLQKTFSGIDQTMAGNLGSIFGLMNFFARATGGVFSDLASKKYGIKGRIAVQASLLLCNGICLMVFSYMNALPSAIAVMIFFSFFCEAACGSTFGIVPYVAEGGMGAASGLVGAGGTIGGFVFNIIFKALVHTPRIGFRVMAGTVLVSAVCSVGMSVKGVYLLGRRK</sequence>
<keyword evidence="5 8" id="KW-1133">Transmembrane helix</keyword>
<keyword evidence="8" id="KW-1003">Cell membrane</keyword>
<feature type="transmembrane region" description="Helical" evidence="8">
    <location>
        <begin position="191"/>
        <end position="211"/>
    </location>
</feature>
<accession>A0AAD5SE23</accession>
<evidence type="ECO:0000313" key="9">
    <source>
        <dbReference type="EMBL" id="KAJ3047328.1"/>
    </source>
</evidence>
<organism evidence="9 10">
    <name type="scientific">Rhizophlyctis rosea</name>
    <dbReference type="NCBI Taxonomy" id="64517"/>
    <lineage>
        <taxon>Eukaryota</taxon>
        <taxon>Fungi</taxon>
        <taxon>Fungi incertae sedis</taxon>
        <taxon>Chytridiomycota</taxon>
        <taxon>Chytridiomycota incertae sedis</taxon>
        <taxon>Chytridiomycetes</taxon>
        <taxon>Rhizophlyctidales</taxon>
        <taxon>Rhizophlyctidaceae</taxon>
        <taxon>Rhizophlyctis</taxon>
    </lineage>
</organism>
<evidence type="ECO:0000256" key="2">
    <source>
        <dbReference type="ARBA" id="ARBA00008432"/>
    </source>
</evidence>
<evidence type="ECO:0000256" key="5">
    <source>
        <dbReference type="ARBA" id="ARBA00022989"/>
    </source>
</evidence>
<keyword evidence="6 8" id="KW-0534">Nitrate assimilation</keyword>
<feature type="transmembrane region" description="Helical" evidence="8">
    <location>
        <begin position="120"/>
        <end position="137"/>
    </location>
</feature>
<feature type="transmembrane region" description="Helical" evidence="8">
    <location>
        <begin position="356"/>
        <end position="376"/>
    </location>
</feature>
<name>A0AAD5SE23_9FUNG</name>
<proteinExistence type="inferred from homology"/>
<dbReference type="Pfam" id="PF07690">
    <property type="entry name" value="MFS_1"/>
    <property type="match status" value="1"/>
</dbReference>
<keyword evidence="4 8" id="KW-0812">Transmembrane</keyword>
<feature type="transmembrane region" description="Helical" evidence="8">
    <location>
        <begin position="149"/>
        <end position="171"/>
    </location>
</feature>
<evidence type="ECO:0000256" key="7">
    <source>
        <dbReference type="ARBA" id="ARBA00023136"/>
    </source>
</evidence>
<feature type="transmembrane region" description="Helical" evidence="8">
    <location>
        <begin position="443"/>
        <end position="470"/>
    </location>
</feature>
<evidence type="ECO:0000256" key="6">
    <source>
        <dbReference type="ARBA" id="ARBA00023063"/>
    </source>
</evidence>
<dbReference type="InterPro" id="IPR011701">
    <property type="entry name" value="MFS"/>
</dbReference>
<comment type="similarity">
    <text evidence="2 8">Belongs to the major facilitator superfamily. Nitrate/nitrite porter (TC 2.A.1.8) family.</text>
</comment>
<dbReference type="Proteomes" id="UP001212841">
    <property type="component" value="Unassembled WGS sequence"/>
</dbReference>
<dbReference type="PANTHER" id="PTHR23515">
    <property type="entry name" value="HIGH-AFFINITY NITRATE TRANSPORTER 2.3"/>
    <property type="match status" value="1"/>
</dbReference>
<dbReference type="AlphaFoldDB" id="A0AAD5SE23"/>
<comment type="subcellular location">
    <subcellularLocation>
        <location evidence="8">Cell membrane</location>
        <topology evidence="8">Multi-pass membrane protein</topology>
    </subcellularLocation>
    <subcellularLocation>
        <location evidence="1">Membrane</location>
        <topology evidence="1">Multi-pass membrane protein</topology>
    </subcellularLocation>
</comment>
<dbReference type="NCBIfam" id="TIGR00886">
    <property type="entry name" value="2A0108"/>
    <property type="match status" value="1"/>
</dbReference>
<evidence type="ECO:0000256" key="8">
    <source>
        <dbReference type="RuleBase" id="RU366033"/>
    </source>
</evidence>
<dbReference type="GO" id="GO:0005886">
    <property type="term" value="C:plasma membrane"/>
    <property type="evidence" value="ECO:0007669"/>
    <property type="project" value="UniProtKB-SubCell"/>
</dbReference>
<dbReference type="GO" id="GO:0042128">
    <property type="term" value="P:nitrate assimilation"/>
    <property type="evidence" value="ECO:0007669"/>
    <property type="project" value="UniProtKB-UniRule"/>
</dbReference>
<reference evidence="9" key="1">
    <citation type="submission" date="2020-05" db="EMBL/GenBank/DDBJ databases">
        <title>Phylogenomic resolution of chytrid fungi.</title>
        <authorList>
            <person name="Stajich J.E."/>
            <person name="Amses K."/>
            <person name="Simmons R."/>
            <person name="Seto K."/>
            <person name="Myers J."/>
            <person name="Bonds A."/>
            <person name="Quandt C.A."/>
            <person name="Barry K."/>
            <person name="Liu P."/>
            <person name="Grigoriev I."/>
            <person name="Longcore J.E."/>
            <person name="James T.Y."/>
        </authorList>
    </citation>
    <scope>NUCLEOTIDE SEQUENCE</scope>
    <source>
        <strain evidence="9">JEL0318</strain>
    </source>
</reference>
<evidence type="ECO:0000256" key="1">
    <source>
        <dbReference type="ARBA" id="ARBA00004141"/>
    </source>
</evidence>
<dbReference type="InterPro" id="IPR004737">
    <property type="entry name" value="NO3_transporter_NarK/NarU-like"/>
</dbReference>
<dbReference type="EMBL" id="JADGJD010000982">
    <property type="protein sequence ID" value="KAJ3047328.1"/>
    <property type="molecule type" value="Genomic_DNA"/>
</dbReference>
<dbReference type="Gene3D" id="1.20.1250.20">
    <property type="entry name" value="MFS general substrate transporter like domains"/>
    <property type="match status" value="2"/>
</dbReference>
<evidence type="ECO:0000313" key="10">
    <source>
        <dbReference type="Proteomes" id="UP001212841"/>
    </source>
</evidence>
<feature type="transmembrane region" description="Helical" evidence="8">
    <location>
        <begin position="415"/>
        <end position="437"/>
    </location>
</feature>
<keyword evidence="3 8" id="KW-0813">Transport</keyword>
<comment type="caution">
    <text evidence="9">The sequence shown here is derived from an EMBL/GenBank/DDBJ whole genome shotgun (WGS) entry which is preliminary data.</text>
</comment>
<feature type="transmembrane region" description="Helical" evidence="8">
    <location>
        <begin position="71"/>
        <end position="89"/>
    </location>
</feature>